<comment type="caution">
    <text evidence="7">The sequence shown here is derived from an EMBL/GenBank/DDBJ whole genome shotgun (WGS) entry which is preliminary data.</text>
</comment>
<evidence type="ECO:0000313" key="8">
    <source>
        <dbReference type="Proteomes" id="UP001303115"/>
    </source>
</evidence>
<evidence type="ECO:0000313" key="7">
    <source>
        <dbReference type="EMBL" id="KAK4038899.1"/>
    </source>
</evidence>
<keyword evidence="2" id="KW-0964">Secreted</keyword>
<organism evidence="7 8">
    <name type="scientific">Parachaetomium inaequale</name>
    <dbReference type="NCBI Taxonomy" id="2588326"/>
    <lineage>
        <taxon>Eukaryota</taxon>
        <taxon>Fungi</taxon>
        <taxon>Dikarya</taxon>
        <taxon>Ascomycota</taxon>
        <taxon>Pezizomycotina</taxon>
        <taxon>Sordariomycetes</taxon>
        <taxon>Sordariomycetidae</taxon>
        <taxon>Sordariales</taxon>
        <taxon>Chaetomiaceae</taxon>
        <taxon>Parachaetomium</taxon>
    </lineage>
</organism>
<name>A0AAN6SQ33_9PEZI</name>
<proteinExistence type="predicted"/>
<reference evidence="8" key="1">
    <citation type="journal article" date="2023" name="Mol. Phylogenet. Evol.">
        <title>Genome-scale phylogeny and comparative genomics of the fungal order Sordariales.</title>
        <authorList>
            <person name="Hensen N."/>
            <person name="Bonometti L."/>
            <person name="Westerberg I."/>
            <person name="Brannstrom I.O."/>
            <person name="Guillou S."/>
            <person name="Cros-Aarteil S."/>
            <person name="Calhoun S."/>
            <person name="Haridas S."/>
            <person name="Kuo A."/>
            <person name="Mondo S."/>
            <person name="Pangilinan J."/>
            <person name="Riley R."/>
            <person name="LaButti K."/>
            <person name="Andreopoulos B."/>
            <person name="Lipzen A."/>
            <person name="Chen C."/>
            <person name="Yan M."/>
            <person name="Daum C."/>
            <person name="Ng V."/>
            <person name="Clum A."/>
            <person name="Steindorff A."/>
            <person name="Ohm R.A."/>
            <person name="Martin F."/>
            <person name="Silar P."/>
            <person name="Natvig D.O."/>
            <person name="Lalanne C."/>
            <person name="Gautier V."/>
            <person name="Ament-Velasquez S.L."/>
            <person name="Kruys A."/>
            <person name="Hutchinson M.I."/>
            <person name="Powell A.J."/>
            <person name="Barry K."/>
            <person name="Miller A.N."/>
            <person name="Grigoriev I.V."/>
            <person name="Debuchy R."/>
            <person name="Gladieux P."/>
            <person name="Hiltunen Thoren M."/>
            <person name="Johannesson H."/>
        </authorList>
    </citation>
    <scope>NUCLEOTIDE SEQUENCE [LARGE SCALE GENOMIC DNA]</scope>
    <source>
        <strain evidence="8">CBS 284.82</strain>
    </source>
</reference>
<evidence type="ECO:0000256" key="1">
    <source>
        <dbReference type="ARBA" id="ARBA00004613"/>
    </source>
</evidence>
<evidence type="ECO:0000256" key="5">
    <source>
        <dbReference type="SAM" id="SignalP"/>
    </source>
</evidence>
<comment type="subcellular location">
    <subcellularLocation>
        <location evidence="1">Secreted</location>
    </subcellularLocation>
</comment>
<protein>
    <recommendedName>
        <fullName evidence="6">AA1-like domain-containing protein</fullName>
    </recommendedName>
</protein>
<gene>
    <name evidence="7" type="ORF">C8A01DRAFT_17051</name>
</gene>
<sequence length="201" mass="21711">MTKLIPLVVTLLVTLASATGINARHGDGHDGPSCEPRPPRDGKCWKDILGLEWTVHSFDYHASYTFTNPAHQNSWGYVNFNLTNNVVPYTAVCAASSSQLSDFFYGTVDYSCTLPASAPASAAVKFRFNRPSGQLDITESIICNEKETIGIFVVAGSTDLNLSCTDTTTVTPDWAPGQIYSQRVVTCVPVDTAFQPAQIVG</sequence>
<evidence type="ECO:0000256" key="3">
    <source>
        <dbReference type="ARBA" id="ARBA00022729"/>
    </source>
</evidence>
<evidence type="ECO:0000256" key="4">
    <source>
        <dbReference type="ARBA" id="ARBA00023157"/>
    </source>
</evidence>
<feature type="signal peptide" evidence="5">
    <location>
        <begin position="1"/>
        <end position="18"/>
    </location>
</feature>
<accession>A0AAN6SQ33</accession>
<keyword evidence="3 5" id="KW-0732">Signal</keyword>
<keyword evidence="4" id="KW-1015">Disulfide bond</keyword>
<dbReference type="AlphaFoldDB" id="A0AAN6SQ33"/>
<dbReference type="Proteomes" id="UP001303115">
    <property type="component" value="Unassembled WGS sequence"/>
</dbReference>
<feature type="chain" id="PRO_5042994767" description="AA1-like domain-containing protein" evidence="5">
    <location>
        <begin position="19"/>
        <end position="201"/>
    </location>
</feature>
<dbReference type="InterPro" id="IPR032382">
    <property type="entry name" value="AltA1"/>
</dbReference>
<evidence type="ECO:0000256" key="2">
    <source>
        <dbReference type="ARBA" id="ARBA00022525"/>
    </source>
</evidence>
<dbReference type="Pfam" id="PF16541">
    <property type="entry name" value="AltA1"/>
    <property type="match status" value="1"/>
</dbReference>
<evidence type="ECO:0000259" key="6">
    <source>
        <dbReference type="Pfam" id="PF16541"/>
    </source>
</evidence>
<dbReference type="EMBL" id="MU854416">
    <property type="protein sequence ID" value="KAK4038899.1"/>
    <property type="molecule type" value="Genomic_DNA"/>
</dbReference>
<keyword evidence="8" id="KW-1185">Reference proteome</keyword>
<feature type="domain" description="AA1-like" evidence="6">
    <location>
        <begin position="57"/>
        <end position="187"/>
    </location>
</feature>
<dbReference type="GO" id="GO:0005576">
    <property type="term" value="C:extracellular region"/>
    <property type="evidence" value="ECO:0007669"/>
    <property type="project" value="UniProtKB-SubCell"/>
</dbReference>